<comment type="similarity">
    <text evidence="1 6">Belongs to the aldehyde dehydrogenase family.</text>
</comment>
<protein>
    <recommendedName>
        <fullName evidence="3">aldehyde dehydrogenase (NAD(+))</fullName>
        <ecNumber evidence="3">1.2.1.3</ecNumber>
    </recommendedName>
</protein>
<evidence type="ECO:0000256" key="6">
    <source>
        <dbReference type="RuleBase" id="RU003345"/>
    </source>
</evidence>
<dbReference type="RefSeq" id="WP_008543041.1">
    <property type="nucleotide sequence ID" value="NZ_JH605000.1"/>
</dbReference>
<dbReference type="InterPro" id="IPR016160">
    <property type="entry name" value="Ald_DH_CS_CYS"/>
</dbReference>
<name>H3KGK6_9BURK</name>
<dbReference type="SUPFAM" id="SSF53720">
    <property type="entry name" value="ALDH-like"/>
    <property type="match status" value="1"/>
</dbReference>
<sequence>MRERFHLHYIDGRWTPSASGETLPVINPADGTTVARIPAGAPEDADRAAEAAARAFPAWSALKVEERVRFMSRLRDELTARRELIADLEVDELGSPADYALRKHCDYQISRIDAYVEGALTLARDDRNGLEGRTEGAYVWREPMGVVAAVTPWNYPLGQIIQKIIPALLMGNTVVLKPSTLAPLTAAVLIDAAEAAGFPAGVLNLVQGRGSVLGERLTRHPLVDMVSFTGSTEVGRAIARAAAEAPKKTALELGGKSPAIWLPSAPAYTGAVLKLFESIFLNAGQTCTALSRVLVPRSRLNEAHAAMKLGLERFPVGHPRTPGVKVGPLCGERQYEKVKAYIELGLQEGAELLAGKVPESFDAARGCFVEPTIFTNVRPDMRIAQEEIFGPVLCVIPYDTVDEAVEIANGTPYGLSSAVFGPDEEALAVARRIRAGNVFINNAPRDVSAPFGGYKQSGIGRESGVEGLLEFTQTKSVFHRW</sequence>
<dbReference type="Proteomes" id="UP000004956">
    <property type="component" value="Unassembled WGS sequence"/>
</dbReference>
<dbReference type="Gene3D" id="3.40.309.10">
    <property type="entry name" value="Aldehyde Dehydrogenase, Chain A, domain 2"/>
    <property type="match status" value="1"/>
</dbReference>
<organism evidence="8 9">
    <name type="scientific">Sutterella parvirubra YIT 11816</name>
    <dbReference type="NCBI Taxonomy" id="762967"/>
    <lineage>
        <taxon>Bacteria</taxon>
        <taxon>Pseudomonadati</taxon>
        <taxon>Pseudomonadota</taxon>
        <taxon>Betaproteobacteria</taxon>
        <taxon>Burkholderiales</taxon>
        <taxon>Sutterellaceae</taxon>
        <taxon>Sutterella</taxon>
    </lineage>
</organism>
<feature type="active site" evidence="5">
    <location>
        <position position="252"/>
    </location>
</feature>
<evidence type="ECO:0000256" key="4">
    <source>
        <dbReference type="ARBA" id="ARBA00049194"/>
    </source>
</evidence>
<proteinExistence type="inferred from homology"/>
<dbReference type="GO" id="GO:0004029">
    <property type="term" value="F:aldehyde dehydrogenase (NAD+) activity"/>
    <property type="evidence" value="ECO:0007669"/>
    <property type="project" value="UniProtKB-EC"/>
</dbReference>
<dbReference type="InterPro" id="IPR015590">
    <property type="entry name" value="Aldehyde_DH_dom"/>
</dbReference>
<dbReference type="PROSITE" id="PS00687">
    <property type="entry name" value="ALDEHYDE_DEHYDR_GLU"/>
    <property type="match status" value="1"/>
</dbReference>
<evidence type="ECO:0000313" key="8">
    <source>
        <dbReference type="EMBL" id="EHY30745.1"/>
    </source>
</evidence>
<dbReference type="CDD" id="cd07138">
    <property type="entry name" value="ALDH_CddD_SSP0762"/>
    <property type="match status" value="1"/>
</dbReference>
<dbReference type="EC" id="1.2.1.3" evidence="3"/>
<evidence type="ECO:0000256" key="5">
    <source>
        <dbReference type="PROSITE-ProRule" id="PRU10007"/>
    </source>
</evidence>
<dbReference type="OrthoDB" id="6187633at2"/>
<evidence type="ECO:0000256" key="3">
    <source>
        <dbReference type="ARBA" id="ARBA00024226"/>
    </source>
</evidence>
<dbReference type="HOGENOM" id="CLU_005391_0_0_4"/>
<evidence type="ECO:0000313" key="9">
    <source>
        <dbReference type="Proteomes" id="UP000004956"/>
    </source>
</evidence>
<evidence type="ECO:0000256" key="1">
    <source>
        <dbReference type="ARBA" id="ARBA00009986"/>
    </source>
</evidence>
<dbReference type="InterPro" id="IPR016163">
    <property type="entry name" value="Ald_DH_C"/>
</dbReference>
<dbReference type="Gene3D" id="3.40.605.10">
    <property type="entry name" value="Aldehyde Dehydrogenase, Chain A, domain 1"/>
    <property type="match status" value="1"/>
</dbReference>
<comment type="catalytic activity">
    <reaction evidence="4">
        <text>an aldehyde + NAD(+) + H2O = a carboxylate + NADH + 2 H(+)</text>
        <dbReference type="Rhea" id="RHEA:16185"/>
        <dbReference type="ChEBI" id="CHEBI:15377"/>
        <dbReference type="ChEBI" id="CHEBI:15378"/>
        <dbReference type="ChEBI" id="CHEBI:17478"/>
        <dbReference type="ChEBI" id="CHEBI:29067"/>
        <dbReference type="ChEBI" id="CHEBI:57540"/>
        <dbReference type="ChEBI" id="CHEBI:57945"/>
        <dbReference type="EC" id="1.2.1.3"/>
    </reaction>
</comment>
<dbReference type="PROSITE" id="PS00070">
    <property type="entry name" value="ALDEHYDE_DEHYDR_CYS"/>
    <property type="match status" value="1"/>
</dbReference>
<dbReference type="FunFam" id="3.40.605.10:FF:000007">
    <property type="entry name" value="NAD/NADP-dependent betaine aldehyde dehydrogenase"/>
    <property type="match status" value="1"/>
</dbReference>
<dbReference type="PANTHER" id="PTHR42804:SF1">
    <property type="entry name" value="ALDEHYDE DEHYDROGENASE-RELATED"/>
    <property type="match status" value="1"/>
</dbReference>
<dbReference type="PANTHER" id="PTHR42804">
    <property type="entry name" value="ALDEHYDE DEHYDROGENASE"/>
    <property type="match status" value="1"/>
</dbReference>
<reference evidence="8 9" key="1">
    <citation type="submission" date="2011-11" db="EMBL/GenBank/DDBJ databases">
        <authorList>
            <person name="Weinstock G."/>
            <person name="Sodergren E."/>
            <person name="Clifton S."/>
            <person name="Fulton L."/>
            <person name="Fulton B."/>
            <person name="Courtney L."/>
            <person name="Fronick C."/>
            <person name="Harrison M."/>
            <person name="Strong C."/>
            <person name="Farmer C."/>
            <person name="Delahaunty K."/>
            <person name="Markovic C."/>
            <person name="Hall O."/>
            <person name="Minx P."/>
            <person name="Tomlinson C."/>
            <person name="Mitreva M."/>
            <person name="Hou S."/>
            <person name="Chen J."/>
            <person name="Wollam A."/>
            <person name="Pepin K.H."/>
            <person name="Johnson M."/>
            <person name="Bhonagiri V."/>
            <person name="Zhang X."/>
            <person name="Suruliraj S."/>
            <person name="Warren W."/>
            <person name="Chinwalla A."/>
            <person name="Mardis E.R."/>
            <person name="Wilson R.K."/>
        </authorList>
    </citation>
    <scope>NUCLEOTIDE SEQUENCE [LARGE SCALE GENOMIC DNA]</scope>
    <source>
        <strain evidence="8 9">YIT 11816</strain>
    </source>
</reference>
<dbReference type="InterPro" id="IPR016162">
    <property type="entry name" value="Ald_DH_N"/>
</dbReference>
<dbReference type="AlphaFoldDB" id="H3KGK6"/>
<dbReference type="FunFam" id="3.40.605.10:FF:000026">
    <property type="entry name" value="Aldehyde dehydrogenase, putative"/>
    <property type="match status" value="1"/>
</dbReference>
<keyword evidence="2 6" id="KW-0560">Oxidoreductase</keyword>
<dbReference type="InterPro" id="IPR016161">
    <property type="entry name" value="Ald_DH/histidinol_DH"/>
</dbReference>
<comment type="caution">
    <text evidence="8">The sequence shown here is derived from an EMBL/GenBank/DDBJ whole genome shotgun (WGS) entry which is preliminary data.</text>
</comment>
<evidence type="ECO:0000256" key="2">
    <source>
        <dbReference type="ARBA" id="ARBA00023002"/>
    </source>
</evidence>
<dbReference type="EMBL" id="AFBQ01000283">
    <property type="protein sequence ID" value="EHY30745.1"/>
    <property type="molecule type" value="Genomic_DNA"/>
</dbReference>
<gene>
    <name evidence="8" type="ORF">HMPREF9440_01886</name>
</gene>
<keyword evidence="9" id="KW-1185">Reference proteome</keyword>
<accession>H3KGK6</accession>
<evidence type="ECO:0000259" key="7">
    <source>
        <dbReference type="Pfam" id="PF00171"/>
    </source>
</evidence>
<dbReference type="PATRIC" id="fig|762967.3.peg.1487"/>
<dbReference type="InterPro" id="IPR029510">
    <property type="entry name" value="Ald_DH_CS_GLU"/>
</dbReference>
<feature type="domain" description="Aldehyde dehydrogenase" evidence="7">
    <location>
        <begin position="14"/>
        <end position="477"/>
    </location>
</feature>
<dbReference type="Pfam" id="PF00171">
    <property type="entry name" value="Aldedh"/>
    <property type="match status" value="1"/>
</dbReference>
<dbReference type="STRING" id="762967.HMPREF9440_01886"/>